<dbReference type="OrthoDB" id="5514845at2"/>
<gene>
    <name evidence="3" type="ORF">DN745_15730</name>
</gene>
<evidence type="ECO:0000256" key="1">
    <source>
        <dbReference type="SAM" id="MobiDB-lite"/>
    </source>
</evidence>
<name>A0A2Z4FPK8_9DELT</name>
<evidence type="ECO:0000313" key="3">
    <source>
        <dbReference type="EMBL" id="AWV90685.1"/>
    </source>
</evidence>
<dbReference type="PANTHER" id="PTHR34075">
    <property type="entry name" value="BLR3430 PROTEIN"/>
    <property type="match status" value="1"/>
</dbReference>
<dbReference type="PANTHER" id="PTHR34075:SF5">
    <property type="entry name" value="BLR3430 PROTEIN"/>
    <property type="match status" value="1"/>
</dbReference>
<dbReference type="Gene3D" id="6.10.30.10">
    <property type="match status" value="1"/>
</dbReference>
<dbReference type="KEGG" id="bsed:DN745_15730"/>
<sequence>MESRFPNFFNSRTESSLPLPQSLPPGGELTALYQHMLRQNQLVSASCQQCQHTHFPPKSRCPRCHAYTLEPVRLSGRGQLHSADISSNPEELSLGHILLEEGFWVRALLVGAFENDAQLTHSIQAKPVDVVSHVLCTQGVSILAFKPAPNTLFHV</sequence>
<keyword evidence="4" id="KW-1185">Reference proteome</keyword>
<proteinExistence type="predicted"/>
<evidence type="ECO:0000313" key="4">
    <source>
        <dbReference type="Proteomes" id="UP000249799"/>
    </source>
</evidence>
<dbReference type="SUPFAM" id="SSF50249">
    <property type="entry name" value="Nucleic acid-binding proteins"/>
    <property type="match status" value="1"/>
</dbReference>
<dbReference type="EMBL" id="CP030032">
    <property type="protein sequence ID" value="AWV90685.1"/>
    <property type="molecule type" value="Genomic_DNA"/>
</dbReference>
<reference evidence="3 4" key="1">
    <citation type="submission" date="2018-06" db="EMBL/GenBank/DDBJ databases">
        <title>Lujinxingia sediminis gen. nov. sp. nov., a new facultative anaerobic member of the class Deltaproteobacteria, and proposal of Lujinxingaceae fam. nov.</title>
        <authorList>
            <person name="Guo L.-Y."/>
            <person name="Li C.-M."/>
            <person name="Wang S."/>
            <person name="Du Z.-J."/>
        </authorList>
    </citation>
    <scope>NUCLEOTIDE SEQUENCE [LARGE SCALE GENOMIC DNA]</scope>
    <source>
        <strain evidence="3 4">FA350</strain>
    </source>
</reference>
<feature type="region of interest" description="Disordered" evidence="1">
    <location>
        <begin position="1"/>
        <end position="21"/>
    </location>
</feature>
<dbReference type="AlphaFoldDB" id="A0A2Z4FPK8"/>
<dbReference type="InterPro" id="IPR012340">
    <property type="entry name" value="NA-bd_OB-fold"/>
</dbReference>
<dbReference type="RefSeq" id="WP_111336275.1">
    <property type="nucleotide sequence ID" value="NZ_CP030032.1"/>
</dbReference>
<feature type="domain" description="ChsH2 rubredoxin-like zinc ribbon" evidence="2">
    <location>
        <begin position="37"/>
        <end position="66"/>
    </location>
</feature>
<dbReference type="Proteomes" id="UP000249799">
    <property type="component" value="Chromosome"/>
</dbReference>
<dbReference type="InterPro" id="IPR022002">
    <property type="entry name" value="ChsH2_Znr"/>
</dbReference>
<dbReference type="InterPro" id="IPR052513">
    <property type="entry name" value="Thioester_dehydratase-like"/>
</dbReference>
<dbReference type="Pfam" id="PF12172">
    <property type="entry name" value="zf-ChsH2"/>
    <property type="match status" value="1"/>
</dbReference>
<evidence type="ECO:0000259" key="2">
    <source>
        <dbReference type="Pfam" id="PF12172"/>
    </source>
</evidence>
<organism evidence="3 4">
    <name type="scientific">Bradymonas sediminis</name>
    <dbReference type="NCBI Taxonomy" id="1548548"/>
    <lineage>
        <taxon>Bacteria</taxon>
        <taxon>Deltaproteobacteria</taxon>
        <taxon>Bradymonadales</taxon>
        <taxon>Bradymonadaceae</taxon>
        <taxon>Bradymonas</taxon>
    </lineage>
</organism>
<accession>A0A2Z4FPK8</accession>
<protein>
    <recommendedName>
        <fullName evidence="2">ChsH2 rubredoxin-like zinc ribbon domain-containing protein</fullName>
    </recommendedName>
</protein>